<keyword evidence="3" id="KW-0645">Protease</keyword>
<sequence length="209" mass="21545">MHASEAVSALVIAAGAAISAAVGLAIMLRSRPTARRYGFRVPADAAAVWWFVPLPVTIVAAAATQGFHVPWPTAASYAVLTIAVAVNEEVWFRGIVLAVLRGAGVRVAVIGSSTLFGVPHLANLAGGEDVFAAALQLVFAVLFGLVAAELVVLTGSLWPAIAWHAAWDFVNYLGGNAISGAALAGTGVACAAMLVYAIALWRRTMRTPA</sequence>
<accession>A0ABY5NHU4</accession>
<feature type="transmembrane region" description="Helical" evidence="1">
    <location>
        <begin position="178"/>
        <end position="201"/>
    </location>
</feature>
<keyword evidence="1" id="KW-0472">Membrane</keyword>
<keyword evidence="1" id="KW-1133">Transmembrane helix</keyword>
<evidence type="ECO:0000259" key="2">
    <source>
        <dbReference type="Pfam" id="PF02517"/>
    </source>
</evidence>
<dbReference type="PANTHER" id="PTHR39430:SF1">
    <property type="entry name" value="PROTEASE"/>
    <property type="match status" value="1"/>
</dbReference>
<dbReference type="Pfam" id="PF02517">
    <property type="entry name" value="Rce1-like"/>
    <property type="match status" value="1"/>
</dbReference>
<gene>
    <name evidence="3" type="ORF">L2X98_30250</name>
</gene>
<dbReference type="EMBL" id="CP091139">
    <property type="protein sequence ID" value="UUT34740.1"/>
    <property type="molecule type" value="Genomic_DNA"/>
</dbReference>
<reference evidence="3" key="1">
    <citation type="submission" date="2022-01" db="EMBL/GenBank/DDBJ databases">
        <title>Microbacterium eymi and Microbacterium rhizovicinus sp. nov., isolated from the rhizospheric soil of Elymus tsukushiensis, a plant native to the Dokdo Islands, Republic of Korea.</title>
        <authorList>
            <person name="Hwang Y.J."/>
        </authorList>
    </citation>
    <scope>NUCLEOTIDE SEQUENCE</scope>
    <source>
        <strain evidence="3">KUDC0405</strain>
    </source>
</reference>
<keyword evidence="4" id="KW-1185">Reference proteome</keyword>
<evidence type="ECO:0000313" key="3">
    <source>
        <dbReference type="EMBL" id="UUT34740.1"/>
    </source>
</evidence>
<name>A0ABY5NHU4_9MICO</name>
<dbReference type="GO" id="GO:0008237">
    <property type="term" value="F:metallopeptidase activity"/>
    <property type="evidence" value="ECO:0007669"/>
    <property type="project" value="UniProtKB-KW"/>
</dbReference>
<dbReference type="InterPro" id="IPR003675">
    <property type="entry name" value="Rce1/LyrA-like_dom"/>
</dbReference>
<protein>
    <submittedName>
        <fullName evidence="3">CPBP family intramembrane metalloprotease</fullName>
    </submittedName>
</protein>
<dbReference type="PANTHER" id="PTHR39430">
    <property type="entry name" value="MEMBRANE-ASSOCIATED PROTEASE-RELATED"/>
    <property type="match status" value="1"/>
</dbReference>
<keyword evidence="3" id="KW-0482">Metalloprotease</keyword>
<feature type="transmembrane region" description="Helical" evidence="1">
    <location>
        <begin position="91"/>
        <end position="118"/>
    </location>
</feature>
<proteinExistence type="predicted"/>
<dbReference type="Proteomes" id="UP001054811">
    <property type="component" value="Chromosome"/>
</dbReference>
<evidence type="ECO:0000313" key="4">
    <source>
        <dbReference type="Proteomes" id="UP001054811"/>
    </source>
</evidence>
<feature type="transmembrane region" description="Helical" evidence="1">
    <location>
        <begin position="130"/>
        <end position="158"/>
    </location>
</feature>
<dbReference type="RefSeq" id="WP_259611266.1">
    <property type="nucleotide sequence ID" value="NZ_CP091139.2"/>
</dbReference>
<keyword evidence="1" id="KW-0812">Transmembrane</keyword>
<feature type="domain" description="CAAX prenyl protease 2/Lysostaphin resistance protein A-like" evidence="2">
    <location>
        <begin position="72"/>
        <end position="170"/>
    </location>
</feature>
<evidence type="ECO:0000256" key="1">
    <source>
        <dbReference type="SAM" id="Phobius"/>
    </source>
</evidence>
<feature type="transmembrane region" description="Helical" evidence="1">
    <location>
        <begin position="48"/>
        <end position="71"/>
    </location>
</feature>
<feature type="transmembrane region" description="Helical" evidence="1">
    <location>
        <begin position="6"/>
        <end position="28"/>
    </location>
</feature>
<organism evidence="3 4">
    <name type="scientific">Microbacterium elymi</name>
    <dbReference type="NCBI Taxonomy" id="2909587"/>
    <lineage>
        <taxon>Bacteria</taxon>
        <taxon>Bacillati</taxon>
        <taxon>Actinomycetota</taxon>
        <taxon>Actinomycetes</taxon>
        <taxon>Micrococcales</taxon>
        <taxon>Microbacteriaceae</taxon>
        <taxon>Microbacterium</taxon>
    </lineage>
</organism>
<keyword evidence="3" id="KW-0378">Hydrolase</keyword>